<gene>
    <name evidence="4" type="ORF">OJAG_18870</name>
</gene>
<keyword evidence="4" id="KW-0378">Hydrolase</keyword>
<dbReference type="PANTHER" id="PTHR12143:SF39">
    <property type="entry name" value="SECRETED PROTEIN"/>
    <property type="match status" value="1"/>
</dbReference>
<dbReference type="SUPFAM" id="SSF48208">
    <property type="entry name" value="Six-hairpin glycosidases"/>
    <property type="match status" value="1"/>
</dbReference>
<feature type="domain" description="Glycosyl hydrolase family 92 N-terminal" evidence="3">
    <location>
        <begin position="53"/>
        <end position="288"/>
    </location>
</feature>
<dbReference type="InterPro" id="IPR014718">
    <property type="entry name" value="GH-type_carb-bd"/>
</dbReference>
<dbReference type="Gene3D" id="1.20.1610.10">
    <property type="entry name" value="alpha-1,2-mannosidases domains"/>
    <property type="match status" value="1"/>
</dbReference>
<dbReference type="Gene3D" id="1.20.1050.60">
    <property type="entry name" value="alpha-1,2-mannosidase"/>
    <property type="match status" value="1"/>
</dbReference>
<dbReference type="Gene3D" id="3.30.2080.10">
    <property type="entry name" value="GH92 mannosidase domain"/>
    <property type="match status" value="1"/>
</dbReference>
<evidence type="ECO:0000313" key="4">
    <source>
        <dbReference type="EMBL" id="KZM35456.1"/>
    </source>
</evidence>
<keyword evidence="1" id="KW-0732">Signal</keyword>
<dbReference type="OrthoDB" id="9804511at2"/>
<dbReference type="GO" id="GO:0006516">
    <property type="term" value="P:glycoprotein catabolic process"/>
    <property type="evidence" value="ECO:0007669"/>
    <property type="project" value="TreeGrafter"/>
</dbReference>
<dbReference type="InterPro" id="IPR006311">
    <property type="entry name" value="TAT_signal"/>
</dbReference>
<dbReference type="InterPro" id="IPR050883">
    <property type="entry name" value="PNGase"/>
</dbReference>
<feature type="signal peptide" evidence="1">
    <location>
        <begin position="1"/>
        <end position="32"/>
    </location>
</feature>
<dbReference type="GO" id="GO:0005975">
    <property type="term" value="P:carbohydrate metabolic process"/>
    <property type="evidence" value="ECO:0007669"/>
    <property type="project" value="InterPro"/>
</dbReference>
<evidence type="ECO:0000259" key="3">
    <source>
        <dbReference type="Pfam" id="PF17678"/>
    </source>
</evidence>
<dbReference type="GO" id="GO:0030246">
    <property type="term" value="F:carbohydrate binding"/>
    <property type="evidence" value="ECO:0007669"/>
    <property type="project" value="InterPro"/>
</dbReference>
<reference evidence="4 5" key="1">
    <citation type="submission" date="2016-01" db="EMBL/GenBank/DDBJ databases">
        <title>Genome sequence of Oerskovia enterophila VJag, an agar and cellulose degrading bacterium.</title>
        <authorList>
            <person name="Poehlein A."/>
            <person name="Jag V."/>
            <person name="Bengelsdorf F."/>
            <person name="Duerre P."/>
            <person name="Daniel R."/>
        </authorList>
    </citation>
    <scope>NUCLEOTIDE SEQUENCE [LARGE SCALE GENOMIC DNA]</scope>
    <source>
        <strain evidence="4 5">VJag</strain>
    </source>
</reference>
<organism evidence="4 5">
    <name type="scientific">Oerskovia enterophila</name>
    <dbReference type="NCBI Taxonomy" id="43678"/>
    <lineage>
        <taxon>Bacteria</taxon>
        <taxon>Bacillati</taxon>
        <taxon>Actinomycetota</taxon>
        <taxon>Actinomycetes</taxon>
        <taxon>Micrococcales</taxon>
        <taxon>Cellulomonadaceae</taxon>
        <taxon>Oerskovia</taxon>
    </lineage>
</organism>
<dbReference type="GO" id="GO:0000224">
    <property type="term" value="F:peptide-N4-(N-acetyl-beta-glucosaminyl)asparagine amidase activity"/>
    <property type="evidence" value="ECO:0007669"/>
    <property type="project" value="TreeGrafter"/>
</dbReference>
<evidence type="ECO:0000256" key="1">
    <source>
        <dbReference type="SAM" id="SignalP"/>
    </source>
</evidence>
<dbReference type="PROSITE" id="PS51318">
    <property type="entry name" value="TAT"/>
    <property type="match status" value="1"/>
</dbReference>
<dbReference type="NCBIfam" id="TIGR01180">
    <property type="entry name" value="aman2_put"/>
    <property type="match status" value="1"/>
</dbReference>
<dbReference type="InterPro" id="IPR008928">
    <property type="entry name" value="6-hairpin_glycosidase_sf"/>
</dbReference>
<dbReference type="GO" id="GO:0005829">
    <property type="term" value="C:cytosol"/>
    <property type="evidence" value="ECO:0007669"/>
    <property type="project" value="TreeGrafter"/>
</dbReference>
<dbReference type="STRING" id="43678.OJAG_18870"/>
<dbReference type="Pfam" id="PF07971">
    <property type="entry name" value="Glyco_hydro_92"/>
    <property type="match status" value="1"/>
</dbReference>
<sequence length="1162" mass="121348">MRTARGRTRRVVAALAAAAVAGAGLVGGAAAAAPVAQAVGASDAGLVTDPVDLVDPMVGTGQANGVVGEINNFPGPSMPFGMMQLSPDTQVSVGNGDRAYAGYRYSHQAIRGFSMNHASAGCWVFGDVPILPVAGDVGSAPWDRKEEFSHDQESAEVGRYAVTLKSSGIEAELSAATRSGGMTFEYPQTGDAQVIVNPGGSLGTVFGSTVEVTGSRTVTGSVSSGGFCGKGNRYTLYYAVEFDQDFSSFGTWEGTTLTTGDRSAQGRRAGAWTTFAPGSTVQAKVAMSYVSVEGAQANLAAEIPAWDFDAVRDDNRAAWSDLLGKVQVAGEDADDKTMFYTSLYHSMMHPNTFDDVDGRYVGFDQQIHQVADGRTRYANFSDWDTYRSLGALQAVLAPERASDMAQSLVSSAVEGGWLPRWPVANGYTGQMTGDSSVPLIASMYAFGARDFDAETALEYMVKGATTEGRTPSGYVQRHGIGTYLERGYAPQTEEFRGDHRVVGASITLEWSVADFAIGRLAGALGQDETAAEYQARGQYWQNIFDPSTSTVAARNADGSFVVPDGSGGFGQEGFDEGNAEQYTWLVPQNVAALTEGLGGREAVAERLDRFTTTHNSGPNEPRLWIGNEPNFGVPWLYDYVGQPWRTTELVDEITATLFSPTPDGKPGNDDLGAQAGWYVWAAAGLYPTTPGTDVLAINTPRFDRVVIDLGDGKTLDLRAPGASTGQRYITGMTVEGQPWDRTYLPEGLIHEGGVVELALSAERDTTWGTSPEASPPSFREGEQGLVANAGSALVSVAPGGTATSPVDAQLFGDLDAQVTVAVDAPADITVTGETLVPDGAGHLRGDLTFAVGQDVPEGFYDVEVTLTAGGTERRVPVTVRVAAEGSLFAAFDTVGSASQAQRAGANFDGAGNSFSREALAQAGLTPGSAHDVGGLPFVWPSSPEGRPDSLTLDGETIVLPAPSAGFSLVGAATNGTQQGQATVTFQDGTTATTTVGFGDWVLPSADGSPVLGNAVVARMDRRNGDKDSAFVFSTAPYVAPEGKKIVSITFPRNKDLHVFAVASDAVVVGPVFDVVVSARAQCVAGRVVVSVRAVSAEDLPVDVKVSSVFGSRSFVGLAPGKSASASFATRAGAVEAGQATVVVSQDGQSQEVVVSYDATTCD</sequence>
<protein>
    <submittedName>
        <fullName evidence="4">Glycosyl hydrolase family 92</fullName>
    </submittedName>
</protein>
<dbReference type="Gene3D" id="2.70.98.10">
    <property type="match status" value="1"/>
</dbReference>
<name>A0A165S2F5_9CELL</name>
<dbReference type="AlphaFoldDB" id="A0A165S2F5"/>
<dbReference type="RefSeq" id="WP_082848943.1">
    <property type="nucleotide sequence ID" value="NZ_LRIE01000070.1"/>
</dbReference>
<evidence type="ECO:0000313" key="5">
    <source>
        <dbReference type="Proteomes" id="UP000076447"/>
    </source>
</evidence>
<dbReference type="Proteomes" id="UP000076447">
    <property type="component" value="Unassembled WGS sequence"/>
</dbReference>
<proteinExistence type="predicted"/>
<accession>A0A165S2F5</accession>
<dbReference type="InterPro" id="IPR012939">
    <property type="entry name" value="Glyco_hydro_92"/>
</dbReference>
<dbReference type="EMBL" id="LRIE01000070">
    <property type="protein sequence ID" value="KZM35456.1"/>
    <property type="molecule type" value="Genomic_DNA"/>
</dbReference>
<feature type="chain" id="PRO_5007866161" evidence="1">
    <location>
        <begin position="33"/>
        <end position="1162"/>
    </location>
</feature>
<dbReference type="PATRIC" id="fig|43678.3.peg.1968"/>
<dbReference type="InterPro" id="IPR005887">
    <property type="entry name" value="GH92_a_mannosidase_put"/>
</dbReference>
<dbReference type="Pfam" id="PF17678">
    <property type="entry name" value="Glyco_hydro_92N"/>
    <property type="match status" value="1"/>
</dbReference>
<comment type="caution">
    <text evidence="4">The sequence shown here is derived from an EMBL/GenBank/DDBJ whole genome shotgun (WGS) entry which is preliminary data.</text>
</comment>
<feature type="domain" description="Glycosyl hydrolase family 92" evidence="2">
    <location>
        <begin position="294"/>
        <end position="760"/>
    </location>
</feature>
<dbReference type="PANTHER" id="PTHR12143">
    <property type="entry name" value="PEPTIDE N-GLYCANASE PNGASE -RELATED"/>
    <property type="match status" value="1"/>
</dbReference>
<dbReference type="InterPro" id="IPR041371">
    <property type="entry name" value="GH92_N"/>
</dbReference>
<evidence type="ECO:0000259" key="2">
    <source>
        <dbReference type="Pfam" id="PF07971"/>
    </source>
</evidence>